<evidence type="ECO:0000256" key="6">
    <source>
        <dbReference type="ARBA" id="ARBA00024722"/>
    </source>
</evidence>
<dbReference type="CDD" id="cd03224">
    <property type="entry name" value="ABC_TM1139_LivF_branched"/>
    <property type="match status" value="1"/>
</dbReference>
<accession>A0ABX8A3C8</accession>
<dbReference type="EMBL" id="CP036498">
    <property type="protein sequence ID" value="QUS37932.1"/>
    <property type="molecule type" value="Genomic_DNA"/>
</dbReference>
<keyword evidence="4 8" id="KW-0067">ATP-binding</keyword>
<evidence type="ECO:0000256" key="2">
    <source>
        <dbReference type="ARBA" id="ARBA00022448"/>
    </source>
</evidence>
<name>A0ABX8A3C8_9BRAD</name>
<keyword evidence="9" id="KW-1185">Reference proteome</keyword>
<dbReference type="GO" id="GO:0005524">
    <property type="term" value="F:ATP binding"/>
    <property type="evidence" value="ECO:0007669"/>
    <property type="project" value="UniProtKB-KW"/>
</dbReference>
<dbReference type="PROSITE" id="PS50893">
    <property type="entry name" value="ABC_TRANSPORTER_2"/>
    <property type="match status" value="1"/>
</dbReference>
<evidence type="ECO:0000256" key="3">
    <source>
        <dbReference type="ARBA" id="ARBA00022741"/>
    </source>
</evidence>
<dbReference type="RefSeq" id="WP_211911466.1">
    <property type="nucleotide sequence ID" value="NZ_CP036498.1"/>
</dbReference>
<dbReference type="InterPro" id="IPR017871">
    <property type="entry name" value="ABC_transporter-like_CS"/>
</dbReference>
<keyword evidence="5" id="KW-0029">Amino-acid transport</keyword>
<protein>
    <submittedName>
        <fullName evidence="8">ABC transporter ATP-binding protein</fullName>
    </submittedName>
</protein>
<evidence type="ECO:0000313" key="8">
    <source>
        <dbReference type="EMBL" id="QUS37932.1"/>
    </source>
</evidence>
<reference evidence="8 9" key="1">
    <citation type="submission" date="2019-02" db="EMBL/GenBank/DDBJ databases">
        <title>Emended description of the genus Rhodopseudomonas and description of Rhodopseudomonas albus sp. nov., a non-phototrophic, heavy-metal-tolerant bacterium isolated from garden soil.</title>
        <authorList>
            <person name="Bao Z."/>
            <person name="Cao W.W."/>
            <person name="Sato Y."/>
            <person name="Nishizawa T."/>
            <person name="Zhao J."/>
            <person name="Guo Y."/>
            <person name="Ohta H."/>
        </authorList>
    </citation>
    <scope>NUCLEOTIDE SEQUENCE [LARGE SCALE GENOMIC DNA]</scope>
    <source>
        <strain evidence="8 9">SK50-23</strain>
    </source>
</reference>
<comment type="similarity">
    <text evidence="1">Belongs to the ABC transporter superfamily.</text>
</comment>
<dbReference type="Pfam" id="PF00005">
    <property type="entry name" value="ABC_tran"/>
    <property type="match status" value="1"/>
</dbReference>
<proteinExistence type="inferred from homology"/>
<dbReference type="SUPFAM" id="SSF52540">
    <property type="entry name" value="P-loop containing nucleoside triphosphate hydrolases"/>
    <property type="match status" value="1"/>
</dbReference>
<evidence type="ECO:0000313" key="9">
    <source>
        <dbReference type="Proteomes" id="UP000682843"/>
    </source>
</evidence>
<dbReference type="InterPro" id="IPR052156">
    <property type="entry name" value="BCAA_Transport_ATP-bd_LivF"/>
</dbReference>
<dbReference type="Gene3D" id="3.40.50.300">
    <property type="entry name" value="P-loop containing nucleotide triphosphate hydrolases"/>
    <property type="match status" value="1"/>
</dbReference>
<comment type="function">
    <text evidence="6">Involved in beta-(1--&gt;2)glucan export. Transmembrane domains (TMD) form a pore in the inner membrane and the ATP-binding domain (NBD) is responsible for energy generation.</text>
</comment>
<gene>
    <name evidence="8" type="ORF">RPMA_02965</name>
</gene>
<keyword evidence="3" id="KW-0547">Nucleotide-binding</keyword>
<organism evidence="8 9">
    <name type="scientific">Tardiphaga alba</name>
    <dbReference type="NCBI Taxonomy" id="340268"/>
    <lineage>
        <taxon>Bacteria</taxon>
        <taxon>Pseudomonadati</taxon>
        <taxon>Pseudomonadota</taxon>
        <taxon>Alphaproteobacteria</taxon>
        <taxon>Hyphomicrobiales</taxon>
        <taxon>Nitrobacteraceae</taxon>
        <taxon>Tardiphaga</taxon>
    </lineage>
</organism>
<dbReference type="InterPro" id="IPR003439">
    <property type="entry name" value="ABC_transporter-like_ATP-bd"/>
</dbReference>
<evidence type="ECO:0000256" key="1">
    <source>
        <dbReference type="ARBA" id="ARBA00005417"/>
    </source>
</evidence>
<dbReference type="Proteomes" id="UP000682843">
    <property type="component" value="Chromosome"/>
</dbReference>
<dbReference type="PANTHER" id="PTHR43820">
    <property type="entry name" value="HIGH-AFFINITY BRANCHED-CHAIN AMINO ACID TRANSPORT ATP-BINDING PROTEIN LIVF"/>
    <property type="match status" value="1"/>
</dbReference>
<sequence>MLEVSGINVSFGQHRALSDAALTVKRGEIVVILGANGAGKSSLLKAIAGLVKCGPGKQVRLDGSDLSALPAHLIVESGLALVPEGRGVFGELTVAENLLMGANPKRARAIEAAQRDKVLALFPRLGERMKQVVRTMSGGEQQMVAIGRALMSNPEMLLLDEPSLGLSPLLVKELFAAISRIRETGMGLLMVEQNARESLLIADRGYVIENGKVSGSGSAAELQSDDSVRRAYLGGLT</sequence>
<dbReference type="InterPro" id="IPR027417">
    <property type="entry name" value="P-loop_NTPase"/>
</dbReference>
<evidence type="ECO:0000256" key="4">
    <source>
        <dbReference type="ARBA" id="ARBA00022840"/>
    </source>
</evidence>
<feature type="domain" description="ABC transporter" evidence="7">
    <location>
        <begin position="2"/>
        <end position="235"/>
    </location>
</feature>
<keyword evidence="2" id="KW-0813">Transport</keyword>
<dbReference type="PROSITE" id="PS00211">
    <property type="entry name" value="ABC_TRANSPORTER_1"/>
    <property type="match status" value="1"/>
</dbReference>
<dbReference type="SMART" id="SM00382">
    <property type="entry name" value="AAA"/>
    <property type="match status" value="1"/>
</dbReference>
<evidence type="ECO:0000256" key="5">
    <source>
        <dbReference type="ARBA" id="ARBA00022970"/>
    </source>
</evidence>
<evidence type="ECO:0000259" key="7">
    <source>
        <dbReference type="PROSITE" id="PS50893"/>
    </source>
</evidence>
<dbReference type="PANTHER" id="PTHR43820:SF4">
    <property type="entry name" value="HIGH-AFFINITY BRANCHED-CHAIN AMINO ACID TRANSPORT ATP-BINDING PROTEIN LIVF"/>
    <property type="match status" value="1"/>
</dbReference>
<dbReference type="PROSITE" id="PS50890">
    <property type="entry name" value="PUA"/>
    <property type="match status" value="1"/>
</dbReference>
<dbReference type="InterPro" id="IPR003593">
    <property type="entry name" value="AAA+_ATPase"/>
</dbReference>